<evidence type="ECO:0000259" key="1">
    <source>
        <dbReference type="Pfam" id="PF03372"/>
    </source>
</evidence>
<keyword evidence="2" id="KW-0255">Endonuclease</keyword>
<keyword evidence="2" id="KW-0540">Nuclease</keyword>
<dbReference type="SUPFAM" id="SSF56219">
    <property type="entry name" value="DNase I-like"/>
    <property type="match status" value="1"/>
</dbReference>
<dbReference type="PANTHER" id="PTHR14859">
    <property type="entry name" value="CALCOFLUOR WHITE HYPERSENSITIVE PROTEIN PRECURSOR"/>
    <property type="match status" value="1"/>
</dbReference>
<comment type="caution">
    <text evidence="2">The sequence shown here is derived from an EMBL/GenBank/DDBJ whole genome shotgun (WGS) entry which is preliminary data.</text>
</comment>
<dbReference type="InterPro" id="IPR005135">
    <property type="entry name" value="Endo/exonuclease/phosphatase"/>
</dbReference>
<sequence length="252" mass="28425">MTAIKIASYNIHRAIGIDRKFAPNRIVKILEALDADIVLLQEVDEGVPRSNELNLAEVLATECDYPYFALSHNVTLKKGQYGNATLSRFPIIKQSNIDLTIDGKKKRGCQHTTIQISESKTDYQFLEVFNLHLGLSAKERQKQAGKLFKSKEFTKINSQQPCVIGGDFNDWRSMLRALFIIGKDFQCATDRTTLRGNETALKTFPSFAPRGGLDRIYYRGKMTCHHISTTKMNLAKVASDHLPVLGLFEVEK</sequence>
<dbReference type="Proteomes" id="UP000295724">
    <property type="component" value="Unassembled WGS sequence"/>
</dbReference>
<dbReference type="GO" id="GO:0004519">
    <property type="term" value="F:endonuclease activity"/>
    <property type="evidence" value="ECO:0007669"/>
    <property type="project" value="UniProtKB-KW"/>
</dbReference>
<dbReference type="RefSeq" id="WP_246027000.1">
    <property type="nucleotide sequence ID" value="NZ_NIHB01000002.1"/>
</dbReference>
<organism evidence="2 3">
    <name type="scientific">Marinicella litoralis</name>
    <dbReference type="NCBI Taxonomy" id="644220"/>
    <lineage>
        <taxon>Bacteria</taxon>
        <taxon>Pseudomonadati</taxon>
        <taxon>Pseudomonadota</taxon>
        <taxon>Gammaproteobacteria</taxon>
        <taxon>Lysobacterales</taxon>
        <taxon>Marinicellaceae</taxon>
        <taxon>Marinicella</taxon>
    </lineage>
</organism>
<gene>
    <name evidence="2" type="ORF">C8D91_1007</name>
</gene>
<reference evidence="2 3" key="1">
    <citation type="submission" date="2019-03" db="EMBL/GenBank/DDBJ databases">
        <title>Genomic Encyclopedia of Type Strains, Phase IV (KMG-IV): sequencing the most valuable type-strain genomes for metagenomic binning, comparative biology and taxonomic classification.</title>
        <authorList>
            <person name="Goeker M."/>
        </authorList>
    </citation>
    <scope>NUCLEOTIDE SEQUENCE [LARGE SCALE GENOMIC DNA]</scope>
    <source>
        <strain evidence="2 3">DSM 25488</strain>
    </source>
</reference>
<dbReference type="GO" id="GO:0004527">
    <property type="term" value="F:exonuclease activity"/>
    <property type="evidence" value="ECO:0007669"/>
    <property type="project" value="UniProtKB-KW"/>
</dbReference>
<keyword evidence="2" id="KW-0378">Hydrolase</keyword>
<dbReference type="GO" id="GO:0006506">
    <property type="term" value="P:GPI anchor biosynthetic process"/>
    <property type="evidence" value="ECO:0007669"/>
    <property type="project" value="TreeGrafter"/>
</dbReference>
<dbReference type="Pfam" id="PF03372">
    <property type="entry name" value="Exo_endo_phos"/>
    <property type="match status" value="1"/>
</dbReference>
<dbReference type="GO" id="GO:0016020">
    <property type="term" value="C:membrane"/>
    <property type="evidence" value="ECO:0007669"/>
    <property type="project" value="GOC"/>
</dbReference>
<dbReference type="InterPro" id="IPR036691">
    <property type="entry name" value="Endo/exonu/phosph_ase_sf"/>
</dbReference>
<dbReference type="Gene3D" id="3.60.10.10">
    <property type="entry name" value="Endonuclease/exonuclease/phosphatase"/>
    <property type="match status" value="1"/>
</dbReference>
<proteinExistence type="predicted"/>
<accession>A0A4R6XRY5</accession>
<dbReference type="InterPro" id="IPR051916">
    <property type="entry name" value="GPI-anchor_lipid_remodeler"/>
</dbReference>
<feature type="domain" description="Endonuclease/exonuclease/phosphatase" evidence="1">
    <location>
        <begin position="7"/>
        <end position="241"/>
    </location>
</feature>
<dbReference type="AlphaFoldDB" id="A0A4R6XRY5"/>
<evidence type="ECO:0000313" key="3">
    <source>
        <dbReference type="Proteomes" id="UP000295724"/>
    </source>
</evidence>
<evidence type="ECO:0000313" key="2">
    <source>
        <dbReference type="EMBL" id="TDR22516.1"/>
    </source>
</evidence>
<keyword evidence="3" id="KW-1185">Reference proteome</keyword>
<name>A0A4R6XRY5_9GAMM</name>
<dbReference type="EMBL" id="SNZB01000002">
    <property type="protein sequence ID" value="TDR22516.1"/>
    <property type="molecule type" value="Genomic_DNA"/>
</dbReference>
<protein>
    <submittedName>
        <fullName evidence="2">Endonuclease/exonuclease/phosphatase family metal-dependent hydrolase</fullName>
    </submittedName>
</protein>
<dbReference type="PANTHER" id="PTHR14859:SF1">
    <property type="entry name" value="PGAP2-INTERACTING PROTEIN"/>
    <property type="match status" value="1"/>
</dbReference>
<keyword evidence="2" id="KW-0269">Exonuclease</keyword>